<keyword evidence="3" id="KW-1185">Reference proteome</keyword>
<protein>
    <submittedName>
        <fullName evidence="2">Uncharacterized protein</fullName>
    </submittedName>
</protein>
<name>A0AAN6RMD0_9PLEO</name>
<feature type="region of interest" description="Disordered" evidence="1">
    <location>
        <begin position="100"/>
        <end position="188"/>
    </location>
</feature>
<feature type="compositionally biased region" description="Basic and acidic residues" evidence="1">
    <location>
        <begin position="8"/>
        <end position="17"/>
    </location>
</feature>
<dbReference type="AlphaFoldDB" id="A0AAN6RMD0"/>
<dbReference type="EMBL" id="WVTA01000002">
    <property type="protein sequence ID" value="KAK3216426.1"/>
    <property type="molecule type" value="Genomic_DNA"/>
</dbReference>
<proteinExistence type="predicted"/>
<evidence type="ECO:0000313" key="3">
    <source>
        <dbReference type="Proteomes" id="UP001280581"/>
    </source>
</evidence>
<evidence type="ECO:0000313" key="2">
    <source>
        <dbReference type="EMBL" id="KAK3216426.1"/>
    </source>
</evidence>
<gene>
    <name evidence="2" type="ORF">GRF29_8g3209091</name>
</gene>
<sequence length="188" mass="20908">MLTPVKCTPDEIPRPRPPDTVLPGPWPSEQREATVGDSATLESGHVWILEPRDTSGFPPSSGNWTAQDKDTTETGIFQPHRQASLTSMHKWTFQVPTDVLCPSRDKRSPPSDTARHTILSDSILSSPHAQPRPSRLEPPIHASIRVAHRTYRQRVSPSTTPYPSRPPTRTPICSVTRPPALNPQRPSR</sequence>
<accession>A0AAN6RMD0</accession>
<dbReference type="Proteomes" id="UP001280581">
    <property type="component" value="Unassembled WGS sequence"/>
</dbReference>
<feature type="compositionally biased region" description="Polar residues" evidence="1">
    <location>
        <begin position="119"/>
        <end position="128"/>
    </location>
</feature>
<evidence type="ECO:0000256" key="1">
    <source>
        <dbReference type="SAM" id="MobiDB-lite"/>
    </source>
</evidence>
<organism evidence="2 3">
    <name type="scientific">Pseudopithomyces chartarum</name>
    <dbReference type="NCBI Taxonomy" id="1892770"/>
    <lineage>
        <taxon>Eukaryota</taxon>
        <taxon>Fungi</taxon>
        <taxon>Dikarya</taxon>
        <taxon>Ascomycota</taxon>
        <taxon>Pezizomycotina</taxon>
        <taxon>Dothideomycetes</taxon>
        <taxon>Pleosporomycetidae</taxon>
        <taxon>Pleosporales</taxon>
        <taxon>Massarineae</taxon>
        <taxon>Didymosphaeriaceae</taxon>
        <taxon>Pseudopithomyces</taxon>
    </lineage>
</organism>
<comment type="caution">
    <text evidence="2">The sequence shown here is derived from an EMBL/GenBank/DDBJ whole genome shotgun (WGS) entry which is preliminary data.</text>
</comment>
<reference evidence="2 3" key="1">
    <citation type="submission" date="2021-02" db="EMBL/GenBank/DDBJ databases">
        <title>Genome assembly of Pseudopithomyces chartarum.</title>
        <authorList>
            <person name="Jauregui R."/>
            <person name="Singh J."/>
            <person name="Voisey C."/>
        </authorList>
    </citation>
    <scope>NUCLEOTIDE SEQUENCE [LARGE SCALE GENOMIC DNA]</scope>
    <source>
        <strain evidence="2 3">AGR01</strain>
    </source>
</reference>
<feature type="region of interest" description="Disordered" evidence="1">
    <location>
        <begin position="1"/>
        <end position="37"/>
    </location>
</feature>
<feature type="compositionally biased region" description="Basic and acidic residues" evidence="1">
    <location>
        <begin position="103"/>
        <end position="115"/>
    </location>
</feature>